<comment type="caution">
    <text evidence="2">The sequence shown here is derived from an EMBL/GenBank/DDBJ whole genome shotgun (WGS) entry which is preliminary data.</text>
</comment>
<proteinExistence type="predicted"/>
<dbReference type="Pfam" id="PF05932">
    <property type="entry name" value="CesT"/>
    <property type="match status" value="1"/>
</dbReference>
<dbReference type="SUPFAM" id="SSF69635">
    <property type="entry name" value="Type III secretory system chaperone-like"/>
    <property type="match status" value="1"/>
</dbReference>
<organism evidence="2 3">
    <name type="scientific">Caenimonas koreensis DSM 17982</name>
    <dbReference type="NCBI Taxonomy" id="1121255"/>
    <lineage>
        <taxon>Bacteria</taxon>
        <taxon>Pseudomonadati</taxon>
        <taxon>Pseudomonadota</taxon>
        <taxon>Betaproteobacteria</taxon>
        <taxon>Burkholderiales</taxon>
        <taxon>Comamonadaceae</taxon>
        <taxon>Caenimonas</taxon>
    </lineage>
</organism>
<sequence length="204" mass="22505">MIGRMSRMRTSSSGVERGVVSSSGSADEVMRRLSRRIRHWQRLRRCQRAGTKCRVVLLSSHTSQGDAMGNPAAQYDSLIHGLCRAAGIESWGEIAASQHLRMGDRLVGLVPDDQSDPPRLSIFIELGQTHLPRDASLHARMLEANLNMPPETPGHFGLHPETQQAVYTFSLGLDEMDGDELAAYLDSQIDLSAQALQAMTRADR</sequence>
<dbReference type="Gene3D" id="3.30.1460.10">
    <property type="match status" value="1"/>
</dbReference>
<keyword evidence="3" id="KW-1185">Reference proteome</keyword>
<dbReference type="InterPro" id="IPR010261">
    <property type="entry name" value="Tir_chaperone"/>
</dbReference>
<evidence type="ECO:0000313" key="3">
    <source>
        <dbReference type="Proteomes" id="UP000487350"/>
    </source>
</evidence>
<dbReference type="EMBL" id="WJBU01000018">
    <property type="protein sequence ID" value="MRD49002.1"/>
    <property type="molecule type" value="Genomic_DNA"/>
</dbReference>
<evidence type="ECO:0008006" key="4">
    <source>
        <dbReference type="Google" id="ProtNLM"/>
    </source>
</evidence>
<dbReference type="GO" id="GO:0030254">
    <property type="term" value="P:protein secretion by the type III secretion system"/>
    <property type="evidence" value="ECO:0007669"/>
    <property type="project" value="InterPro"/>
</dbReference>
<protein>
    <recommendedName>
        <fullName evidence="4">Tir chaperone protein (CesT) family protein</fullName>
    </recommendedName>
</protein>
<dbReference type="CDD" id="cd17020">
    <property type="entry name" value="T3SC_IA_ShcM-like"/>
    <property type="match status" value="1"/>
</dbReference>
<gene>
    <name evidence="2" type="ORF">GHT07_17125</name>
</gene>
<accession>A0A844B762</accession>
<dbReference type="AlphaFoldDB" id="A0A844B762"/>
<dbReference type="Proteomes" id="UP000487350">
    <property type="component" value="Unassembled WGS sequence"/>
</dbReference>
<name>A0A844B762_9BURK</name>
<feature type="region of interest" description="Disordered" evidence="1">
    <location>
        <begin position="1"/>
        <end position="25"/>
    </location>
</feature>
<evidence type="ECO:0000256" key="1">
    <source>
        <dbReference type="SAM" id="MobiDB-lite"/>
    </source>
</evidence>
<reference evidence="2 3" key="1">
    <citation type="submission" date="2019-11" db="EMBL/GenBank/DDBJ databases">
        <title>Caenimonas koreensis gen. nov., sp. nov., isolated from activated sludge.</title>
        <authorList>
            <person name="Seung H.R."/>
        </authorList>
    </citation>
    <scope>NUCLEOTIDE SEQUENCE [LARGE SCALE GENOMIC DNA]</scope>
    <source>
        <strain evidence="2 3">EMB320</strain>
    </source>
</reference>
<evidence type="ECO:0000313" key="2">
    <source>
        <dbReference type="EMBL" id="MRD49002.1"/>
    </source>
</evidence>